<accession>A0ABV0Q037</accession>
<proteinExistence type="predicted"/>
<dbReference type="EMBL" id="JAHRIO010092146">
    <property type="protein sequence ID" value="MEQ2189116.1"/>
    <property type="molecule type" value="Genomic_DNA"/>
</dbReference>
<reference evidence="1 2" key="1">
    <citation type="submission" date="2021-06" db="EMBL/GenBank/DDBJ databases">
        <authorList>
            <person name="Palmer J.M."/>
        </authorList>
    </citation>
    <scope>NUCLEOTIDE SEQUENCE [LARGE SCALE GENOMIC DNA]</scope>
    <source>
        <strain evidence="1 2">GA_2019</strain>
        <tissue evidence="1">Muscle</tissue>
    </source>
</reference>
<comment type="caution">
    <text evidence="1">The sequence shown here is derived from an EMBL/GenBank/DDBJ whole genome shotgun (WGS) entry which is preliminary data.</text>
</comment>
<evidence type="ECO:0000313" key="2">
    <source>
        <dbReference type="Proteomes" id="UP001476798"/>
    </source>
</evidence>
<keyword evidence="2" id="KW-1185">Reference proteome</keyword>
<organism evidence="1 2">
    <name type="scientific">Goodea atripinnis</name>
    <dbReference type="NCBI Taxonomy" id="208336"/>
    <lineage>
        <taxon>Eukaryota</taxon>
        <taxon>Metazoa</taxon>
        <taxon>Chordata</taxon>
        <taxon>Craniata</taxon>
        <taxon>Vertebrata</taxon>
        <taxon>Euteleostomi</taxon>
        <taxon>Actinopterygii</taxon>
        <taxon>Neopterygii</taxon>
        <taxon>Teleostei</taxon>
        <taxon>Neoteleostei</taxon>
        <taxon>Acanthomorphata</taxon>
        <taxon>Ovalentaria</taxon>
        <taxon>Atherinomorphae</taxon>
        <taxon>Cyprinodontiformes</taxon>
        <taxon>Goodeidae</taxon>
        <taxon>Goodea</taxon>
    </lineage>
</organism>
<name>A0ABV0Q037_9TELE</name>
<feature type="non-terminal residue" evidence="1">
    <location>
        <position position="1"/>
    </location>
</feature>
<sequence length="70" mass="7444">NASASSESGVISCSGSLFCLSRWCKRGNQLFAENPLIIGVHTMNQFARVGAQTRGFCLYSSSCPVVVPAM</sequence>
<protein>
    <submittedName>
        <fullName evidence="1">Uncharacterized protein</fullName>
    </submittedName>
</protein>
<dbReference type="Proteomes" id="UP001476798">
    <property type="component" value="Unassembled WGS sequence"/>
</dbReference>
<evidence type="ECO:0000313" key="1">
    <source>
        <dbReference type="EMBL" id="MEQ2189116.1"/>
    </source>
</evidence>
<gene>
    <name evidence="1" type="ORF">GOODEAATRI_021916</name>
</gene>